<dbReference type="OrthoDB" id="3270451at2759"/>
<evidence type="ECO:0008006" key="4">
    <source>
        <dbReference type="Google" id="ProtNLM"/>
    </source>
</evidence>
<feature type="compositionally biased region" description="Basic and acidic residues" evidence="1">
    <location>
        <begin position="1066"/>
        <end position="1077"/>
    </location>
</feature>
<dbReference type="AlphaFoldDB" id="A0A369JDG4"/>
<protein>
    <recommendedName>
        <fullName evidence="4">JmjC domain-containing protein</fullName>
    </recommendedName>
</protein>
<evidence type="ECO:0000256" key="1">
    <source>
        <dbReference type="SAM" id="MobiDB-lite"/>
    </source>
</evidence>
<feature type="compositionally biased region" description="Acidic residues" evidence="1">
    <location>
        <begin position="1037"/>
        <end position="1061"/>
    </location>
</feature>
<sequence>MGSCGTNTTDFTVRSHCEKFKHLPWSTDVFLKHQDLESICDYNGHLKKLITRIQRQERHMFERPEDYSLFEAYMRKDDTEEPSSTKAAEAVFKQLMLYRVIDISALQAGSTNPCQHQDFYQGSHVILVPDGDPRLPLYRLNSWPDILKSQRDQLKQFQEKNITQSQPSALLRSEDIHPDSRSLRSLYTSICRMEGSRKTLNTLINLEIAAFNLGYLLDGNLDLPSDVEELETYLKAGDNGISADDVGYWNLGLSMQGFRGPLYVALAVSPLCLLLGRRMTQPPGREQLLRYWRGLGVQNKQMSIVEAEQEIWSVIWDVAAGAQVIPRLQAAFERISVTLGEWDKDKDWLAHAINSSSADPSRRQQQQDQEQQGLDNSYEEMQGQGRTKRQQEVVRSEDAQELRRRNEERRQKKARDEARKLAAELKKSQAEQAAREKKERKGKKHIVTGVDDDDGGIVVISDTKFKEVIDLKSEEDDNSEVRTLQISGGNQKCVGKTKLSFHVPGWKEPYQFTPTFHFQEEVDFMYEIHDAAVKNYVDGLPCYASDPVGCGIQCIPFGAYEKLSEAEALAMLGKGHILVTGVPHPAHKFDAKGLRLLGFLEKQITIHDLSIKKNPEDPNARHQIGIPYDLLKSTMVPNPKALNGLDFPLMYDPFPPLKFCSGKVASQDVIDQSFCKRHENYPVTSMRWGLAATAGALHMCHIDCDGFGTMIMPDVGVKIWFIALPRDGQTFDDFGHIDQFGSQFELEGANSHLWKWVPIVLVPGSFLVMGPNTPHVVVTPENTICRGGHFYSTSTIRYTCYGIFHTFIGSRHITNTEHSEASQMLLSRLLAFYHLYLTLPLSAEDMERDMTHVLDVKTFDGLVDLFCLCNLFELGNVISIWEYNNSGYSVRERKRMIINRRRSRELINWFFAHHQLIHEETGIAVSRESAKKEIYYPFLAQQARVLLAYKKEAWLMDVFGEEERCTPGMVADAIQNCFKENGPLQEAYANVDPDIRTFSWTGPKYKITTADEIHVAIRQDGYTYSDRILLDRQELVDTAEEESNGDVEMEDPVTDDEDEEFFPTKMDARKRLRRDNAIGDNFCPSEMSGAAKKKRKTA</sequence>
<evidence type="ECO:0000313" key="3">
    <source>
        <dbReference type="Proteomes" id="UP000076154"/>
    </source>
</evidence>
<accession>A0A369JDG4</accession>
<evidence type="ECO:0000313" key="2">
    <source>
        <dbReference type="EMBL" id="RDB19250.1"/>
    </source>
</evidence>
<feature type="compositionally biased region" description="Basic and acidic residues" evidence="1">
    <location>
        <begin position="389"/>
        <end position="439"/>
    </location>
</feature>
<dbReference type="InParanoid" id="A0A369JDG4"/>
<feature type="region of interest" description="Disordered" evidence="1">
    <location>
        <begin position="1037"/>
        <end position="1098"/>
    </location>
</feature>
<proteinExistence type="predicted"/>
<feature type="region of interest" description="Disordered" evidence="1">
    <location>
        <begin position="355"/>
        <end position="448"/>
    </location>
</feature>
<reference evidence="2" key="1">
    <citation type="submission" date="2018-04" db="EMBL/GenBank/DDBJ databases">
        <title>Whole genome sequencing of Hypsizygus marmoreus.</title>
        <authorList>
            <person name="Choi I.-G."/>
            <person name="Min B."/>
            <person name="Kim J.-G."/>
            <person name="Kim S."/>
            <person name="Oh Y.-L."/>
            <person name="Kong W.-S."/>
            <person name="Park H."/>
            <person name="Jeong J."/>
            <person name="Song E.-S."/>
        </authorList>
    </citation>
    <scope>NUCLEOTIDE SEQUENCE [LARGE SCALE GENOMIC DNA]</scope>
    <source>
        <strain evidence="2">51987-8</strain>
    </source>
</reference>
<name>A0A369JDG4_HYPMA</name>
<dbReference type="Proteomes" id="UP000076154">
    <property type="component" value="Unassembled WGS sequence"/>
</dbReference>
<keyword evidence="3" id="KW-1185">Reference proteome</keyword>
<dbReference type="EMBL" id="LUEZ02000080">
    <property type="protein sequence ID" value="RDB19250.1"/>
    <property type="molecule type" value="Genomic_DNA"/>
</dbReference>
<organism evidence="2 3">
    <name type="scientific">Hypsizygus marmoreus</name>
    <name type="common">White beech mushroom</name>
    <name type="synonym">Agaricus marmoreus</name>
    <dbReference type="NCBI Taxonomy" id="39966"/>
    <lineage>
        <taxon>Eukaryota</taxon>
        <taxon>Fungi</taxon>
        <taxon>Dikarya</taxon>
        <taxon>Basidiomycota</taxon>
        <taxon>Agaricomycotina</taxon>
        <taxon>Agaricomycetes</taxon>
        <taxon>Agaricomycetidae</taxon>
        <taxon>Agaricales</taxon>
        <taxon>Tricholomatineae</taxon>
        <taxon>Lyophyllaceae</taxon>
        <taxon>Hypsizygus</taxon>
    </lineage>
</organism>
<comment type="caution">
    <text evidence="2">The sequence shown here is derived from an EMBL/GenBank/DDBJ whole genome shotgun (WGS) entry which is preliminary data.</text>
</comment>
<dbReference type="STRING" id="39966.A0A369JDG4"/>
<dbReference type="SUPFAM" id="SSF51197">
    <property type="entry name" value="Clavaminate synthase-like"/>
    <property type="match status" value="1"/>
</dbReference>
<gene>
    <name evidence="2" type="ORF">Hypma_013708</name>
</gene>